<dbReference type="InterPro" id="IPR003010">
    <property type="entry name" value="C-N_Hydrolase"/>
</dbReference>
<dbReference type="Proteomes" id="UP000282674">
    <property type="component" value="Unassembled WGS sequence"/>
</dbReference>
<dbReference type="GO" id="GO:0005886">
    <property type="term" value="C:plasma membrane"/>
    <property type="evidence" value="ECO:0007669"/>
    <property type="project" value="UniProtKB-SubCell"/>
</dbReference>
<dbReference type="EMBL" id="RFFG01000024">
    <property type="protein sequence ID" value="RMI43664.1"/>
    <property type="molecule type" value="Genomic_DNA"/>
</dbReference>
<evidence type="ECO:0000256" key="6">
    <source>
        <dbReference type="ARBA" id="ARBA00023136"/>
    </source>
</evidence>
<dbReference type="GO" id="GO:0016410">
    <property type="term" value="F:N-acyltransferase activity"/>
    <property type="evidence" value="ECO:0007669"/>
    <property type="project" value="InterPro"/>
</dbReference>
<keyword evidence="3" id="KW-0808">Transferase</keyword>
<evidence type="ECO:0000256" key="5">
    <source>
        <dbReference type="ARBA" id="ARBA00022989"/>
    </source>
</evidence>
<dbReference type="PANTHER" id="PTHR38686:SF1">
    <property type="entry name" value="APOLIPOPROTEIN N-ACYLTRANSFERASE"/>
    <property type="match status" value="1"/>
</dbReference>
<feature type="domain" description="CN hydrolase" evidence="9">
    <location>
        <begin position="235"/>
        <end position="452"/>
    </location>
</feature>
<comment type="subcellular location">
    <subcellularLocation>
        <location evidence="1">Cell membrane</location>
        <topology evidence="1">Multi-pass membrane protein</topology>
    </subcellularLocation>
</comment>
<dbReference type="OrthoDB" id="9811121at2"/>
<gene>
    <name evidence="10" type="ORF">EBO15_15630</name>
</gene>
<feature type="transmembrane region" description="Helical" evidence="8">
    <location>
        <begin position="142"/>
        <end position="168"/>
    </location>
</feature>
<protein>
    <submittedName>
        <fullName evidence="10">Nitrilase</fullName>
    </submittedName>
</protein>
<keyword evidence="11" id="KW-1185">Reference proteome</keyword>
<comment type="caution">
    <text evidence="10">The sequence shown here is derived from an EMBL/GenBank/DDBJ whole genome shotgun (WGS) entry which is preliminary data.</text>
</comment>
<dbReference type="InterPro" id="IPR036526">
    <property type="entry name" value="C-N_Hydrolase_sf"/>
</dbReference>
<dbReference type="GO" id="GO:0042158">
    <property type="term" value="P:lipoprotein biosynthetic process"/>
    <property type="evidence" value="ECO:0007669"/>
    <property type="project" value="InterPro"/>
</dbReference>
<dbReference type="InterPro" id="IPR045378">
    <property type="entry name" value="LNT_N"/>
</dbReference>
<evidence type="ECO:0000256" key="7">
    <source>
        <dbReference type="ARBA" id="ARBA00023315"/>
    </source>
</evidence>
<feature type="transmembrane region" description="Helical" evidence="8">
    <location>
        <begin position="103"/>
        <end position="122"/>
    </location>
</feature>
<feature type="transmembrane region" description="Helical" evidence="8">
    <location>
        <begin position="180"/>
        <end position="200"/>
    </location>
</feature>
<evidence type="ECO:0000256" key="1">
    <source>
        <dbReference type="ARBA" id="ARBA00004651"/>
    </source>
</evidence>
<dbReference type="AlphaFoldDB" id="A0A3M2M1R8"/>
<reference evidence="10 11" key="1">
    <citation type="submission" date="2018-10" db="EMBL/GenBank/DDBJ databases">
        <title>Isolation from soil.</title>
        <authorList>
            <person name="Hu J."/>
        </authorList>
    </citation>
    <scope>NUCLEOTIDE SEQUENCE [LARGE SCALE GENOMIC DNA]</scope>
    <source>
        <strain evidence="10 11">NEAU-Ht49</strain>
    </source>
</reference>
<dbReference type="PROSITE" id="PS50263">
    <property type="entry name" value="CN_HYDROLASE"/>
    <property type="match status" value="1"/>
</dbReference>
<dbReference type="RefSeq" id="WP_122195122.1">
    <property type="nucleotide sequence ID" value="NZ_JBHSKC010000008.1"/>
</dbReference>
<dbReference type="Pfam" id="PF20154">
    <property type="entry name" value="LNT_N"/>
    <property type="match status" value="1"/>
</dbReference>
<evidence type="ECO:0000313" key="10">
    <source>
        <dbReference type="EMBL" id="RMI43664.1"/>
    </source>
</evidence>
<feature type="transmembrane region" description="Helical" evidence="8">
    <location>
        <begin position="73"/>
        <end position="91"/>
    </location>
</feature>
<keyword evidence="2" id="KW-1003">Cell membrane</keyword>
<accession>A0A3M2M1R8</accession>
<keyword evidence="7" id="KW-0012">Acyltransferase</keyword>
<proteinExistence type="predicted"/>
<evidence type="ECO:0000259" key="9">
    <source>
        <dbReference type="PROSITE" id="PS50263"/>
    </source>
</evidence>
<evidence type="ECO:0000256" key="8">
    <source>
        <dbReference type="SAM" id="Phobius"/>
    </source>
</evidence>
<keyword evidence="5 8" id="KW-1133">Transmembrane helix</keyword>
<evidence type="ECO:0000256" key="3">
    <source>
        <dbReference type="ARBA" id="ARBA00022679"/>
    </source>
</evidence>
<dbReference type="Gene3D" id="3.60.110.10">
    <property type="entry name" value="Carbon-nitrogen hydrolase"/>
    <property type="match status" value="1"/>
</dbReference>
<organism evidence="10 11">
    <name type="scientific">Actinomadura harenae</name>
    <dbReference type="NCBI Taxonomy" id="2483351"/>
    <lineage>
        <taxon>Bacteria</taxon>
        <taxon>Bacillati</taxon>
        <taxon>Actinomycetota</taxon>
        <taxon>Actinomycetes</taxon>
        <taxon>Streptosporangiales</taxon>
        <taxon>Thermomonosporaceae</taxon>
        <taxon>Actinomadura</taxon>
    </lineage>
</organism>
<sequence>MQRTALLLSGTALLLLAVGGRWDIALAAWIFPLLLLRFSRTGRAWTAVPGIWAANIAGALFWAWESKLGTGPVILLAGVAIGALRTIPYVLDRWLARRLPTWAALLVFPTAVAASEFLLTLVTPFGTAFGVLGVTQFGELPLLQVVSVTGVYGIGFLISWAASVGNLAWADRTRRAVRPVGVFAAVLLAVVAVGGARLAFFSDAKHTVRIAGVGPGPEVRAAQKAAIRAVGGERRDVANAPDATFRPAMLAAQNELLTGTRREATAGAKIVVWPENALSVRESDERAAIDAARAEARRDGVYLDIGLNVFGATAPHFGKDETLLLGPDGAVLWTYQKAHPIPGSETFKPGDGHVPVVDTPYGRLANVICYDADYPAMMRVRADIVLVPSHDWREYGEVHTSKAALRAVEGGYALFRQDGQGASGVFDRQGRTLASADTFAAGAETTVAYVPTRGGTTVYDVVGDTFAWLCVAGVVALAAFGAVRPRRRETPPAEVTPADVLAA</sequence>
<keyword evidence="4 8" id="KW-0812">Transmembrane</keyword>
<feature type="transmembrane region" description="Helical" evidence="8">
    <location>
        <begin position="466"/>
        <end position="483"/>
    </location>
</feature>
<dbReference type="InterPro" id="IPR004563">
    <property type="entry name" value="Apolipo_AcylTrfase"/>
</dbReference>
<evidence type="ECO:0000313" key="11">
    <source>
        <dbReference type="Proteomes" id="UP000282674"/>
    </source>
</evidence>
<dbReference type="PANTHER" id="PTHR38686">
    <property type="entry name" value="APOLIPOPROTEIN N-ACYLTRANSFERASE"/>
    <property type="match status" value="1"/>
</dbReference>
<name>A0A3M2M1R8_9ACTN</name>
<dbReference type="SUPFAM" id="SSF56317">
    <property type="entry name" value="Carbon-nitrogen hydrolase"/>
    <property type="match status" value="1"/>
</dbReference>
<keyword evidence="6 8" id="KW-0472">Membrane</keyword>
<evidence type="ECO:0000256" key="2">
    <source>
        <dbReference type="ARBA" id="ARBA00022475"/>
    </source>
</evidence>
<evidence type="ECO:0000256" key="4">
    <source>
        <dbReference type="ARBA" id="ARBA00022692"/>
    </source>
</evidence>
<dbReference type="Pfam" id="PF00795">
    <property type="entry name" value="CN_hydrolase"/>
    <property type="match status" value="1"/>
</dbReference>